<dbReference type="EMBL" id="GL733801">
    <property type="protein sequence ID" value="EFX62134.1"/>
    <property type="molecule type" value="Genomic_DNA"/>
</dbReference>
<protein>
    <submittedName>
        <fullName evidence="2">Uncharacterized protein</fullName>
    </submittedName>
</protein>
<proteinExistence type="predicted"/>
<sequence length="328" mass="35873">MSETTPAAPATPSISPSISVGVPISDLSHVSQAQAAYLDATRRMLIEQQQQRQQAPIKSAVQQMQQQQPLPTTQQPVQQMTSTQKEPVSSPNNTELEDGHSCRAFRGSTRTMKSSANSVTGEESELSKLQRGRVIDRGLRNGDMAALGLTSTPFLRTPYGPLPLHLFPQQQSPNTALNHIVNSIGAGIHPAAAGLANIGQQFTQQQQQQQEEQEAIDADAAEQNEALSLVASPKKRRFTPAASNNNNKMTSSERNSSPAPGHRDNAETRPEEFPEAAQRIYTNFYVDNLLDSFYTEEEAIQAVKDSTALLKKGGFHLNQWLSSSRQMV</sequence>
<feature type="compositionally biased region" description="Polar residues" evidence="1">
    <location>
        <begin position="85"/>
        <end position="94"/>
    </location>
</feature>
<feature type="region of interest" description="Disordered" evidence="1">
    <location>
        <begin position="48"/>
        <end position="125"/>
    </location>
</feature>
<dbReference type="AlphaFoldDB" id="E9I1J6"/>
<feature type="compositionally biased region" description="Low complexity" evidence="1">
    <location>
        <begin position="61"/>
        <end position="84"/>
    </location>
</feature>
<feature type="region of interest" description="Disordered" evidence="1">
    <location>
        <begin position="228"/>
        <end position="273"/>
    </location>
</feature>
<dbReference type="InParanoid" id="E9I1J6"/>
<evidence type="ECO:0000313" key="3">
    <source>
        <dbReference type="Proteomes" id="UP000000305"/>
    </source>
</evidence>
<organism evidence="2 3">
    <name type="scientific">Daphnia pulex</name>
    <name type="common">Water flea</name>
    <dbReference type="NCBI Taxonomy" id="6669"/>
    <lineage>
        <taxon>Eukaryota</taxon>
        <taxon>Metazoa</taxon>
        <taxon>Ecdysozoa</taxon>
        <taxon>Arthropoda</taxon>
        <taxon>Crustacea</taxon>
        <taxon>Branchiopoda</taxon>
        <taxon>Diplostraca</taxon>
        <taxon>Cladocera</taxon>
        <taxon>Anomopoda</taxon>
        <taxon>Daphniidae</taxon>
        <taxon>Daphnia</taxon>
    </lineage>
</organism>
<dbReference type="KEGG" id="dpx:DAPPUDRAFT_270944"/>
<dbReference type="Proteomes" id="UP000000305">
    <property type="component" value="Unassembled WGS sequence"/>
</dbReference>
<feature type="compositionally biased region" description="Polar residues" evidence="1">
    <location>
        <begin position="241"/>
        <end position="258"/>
    </location>
</feature>
<feature type="compositionally biased region" description="Basic and acidic residues" evidence="1">
    <location>
        <begin position="261"/>
        <end position="272"/>
    </location>
</feature>
<feature type="compositionally biased region" description="Polar residues" evidence="1">
    <location>
        <begin position="108"/>
        <end position="121"/>
    </location>
</feature>
<gene>
    <name evidence="2" type="ORF">DAPPUDRAFT_270944</name>
</gene>
<evidence type="ECO:0000313" key="2">
    <source>
        <dbReference type="EMBL" id="EFX62134.1"/>
    </source>
</evidence>
<accession>E9I1J6</accession>
<reference evidence="2 3" key="1">
    <citation type="journal article" date="2011" name="Science">
        <title>The ecoresponsive genome of Daphnia pulex.</title>
        <authorList>
            <person name="Colbourne J.K."/>
            <person name="Pfrender M.E."/>
            <person name="Gilbert D."/>
            <person name="Thomas W.K."/>
            <person name="Tucker A."/>
            <person name="Oakley T.H."/>
            <person name="Tokishita S."/>
            <person name="Aerts A."/>
            <person name="Arnold G.J."/>
            <person name="Basu M.K."/>
            <person name="Bauer D.J."/>
            <person name="Caceres C.E."/>
            <person name="Carmel L."/>
            <person name="Casola C."/>
            <person name="Choi J.H."/>
            <person name="Detter J.C."/>
            <person name="Dong Q."/>
            <person name="Dusheyko S."/>
            <person name="Eads B.D."/>
            <person name="Frohlich T."/>
            <person name="Geiler-Samerotte K.A."/>
            <person name="Gerlach D."/>
            <person name="Hatcher P."/>
            <person name="Jogdeo S."/>
            <person name="Krijgsveld J."/>
            <person name="Kriventseva E.V."/>
            <person name="Kultz D."/>
            <person name="Laforsch C."/>
            <person name="Lindquist E."/>
            <person name="Lopez J."/>
            <person name="Manak J.R."/>
            <person name="Muller J."/>
            <person name="Pangilinan J."/>
            <person name="Patwardhan R.P."/>
            <person name="Pitluck S."/>
            <person name="Pritham E.J."/>
            <person name="Rechtsteiner A."/>
            <person name="Rho M."/>
            <person name="Rogozin I.B."/>
            <person name="Sakarya O."/>
            <person name="Salamov A."/>
            <person name="Schaack S."/>
            <person name="Shapiro H."/>
            <person name="Shiga Y."/>
            <person name="Skalitzky C."/>
            <person name="Smith Z."/>
            <person name="Souvorov A."/>
            <person name="Sung W."/>
            <person name="Tang Z."/>
            <person name="Tsuchiya D."/>
            <person name="Tu H."/>
            <person name="Vos H."/>
            <person name="Wang M."/>
            <person name="Wolf Y.I."/>
            <person name="Yamagata H."/>
            <person name="Yamada T."/>
            <person name="Ye Y."/>
            <person name="Shaw J.R."/>
            <person name="Andrews J."/>
            <person name="Crease T.J."/>
            <person name="Tang H."/>
            <person name="Lucas S.M."/>
            <person name="Robertson H.M."/>
            <person name="Bork P."/>
            <person name="Koonin E.V."/>
            <person name="Zdobnov E.M."/>
            <person name="Grigoriev I.V."/>
            <person name="Lynch M."/>
            <person name="Boore J.L."/>
        </authorList>
    </citation>
    <scope>NUCLEOTIDE SEQUENCE [LARGE SCALE GENOMIC DNA]</scope>
</reference>
<evidence type="ECO:0000256" key="1">
    <source>
        <dbReference type="SAM" id="MobiDB-lite"/>
    </source>
</evidence>
<dbReference type="OrthoDB" id="6434680at2759"/>
<keyword evidence="3" id="KW-1185">Reference proteome</keyword>
<feature type="region of interest" description="Disordered" evidence="1">
    <location>
        <begin position="1"/>
        <end position="21"/>
    </location>
</feature>
<dbReference type="HOGENOM" id="CLU_848004_0_0_1"/>
<name>E9I1J6_DAPPU</name>